<dbReference type="Proteomes" id="UP000460287">
    <property type="component" value="Unassembled WGS sequence"/>
</dbReference>
<comment type="caution">
    <text evidence="2">The sequence shown here is derived from an EMBL/GenBank/DDBJ whole genome shotgun (WGS) entry which is preliminary data.</text>
</comment>
<proteinExistence type="predicted"/>
<evidence type="ECO:0000313" key="3">
    <source>
        <dbReference type="Proteomes" id="UP000460287"/>
    </source>
</evidence>
<gene>
    <name evidence="2" type="ORF">FYJ33_08860</name>
</gene>
<keyword evidence="1" id="KW-0812">Transmembrane</keyword>
<keyword evidence="3" id="KW-1185">Reference proteome</keyword>
<feature type="transmembrane region" description="Helical" evidence="1">
    <location>
        <begin position="182"/>
        <end position="203"/>
    </location>
</feature>
<feature type="transmembrane region" description="Helical" evidence="1">
    <location>
        <begin position="111"/>
        <end position="132"/>
    </location>
</feature>
<evidence type="ECO:0000256" key="1">
    <source>
        <dbReference type="SAM" id="Phobius"/>
    </source>
</evidence>
<feature type="transmembrane region" description="Helical" evidence="1">
    <location>
        <begin position="72"/>
        <end position="91"/>
    </location>
</feature>
<dbReference type="AlphaFoldDB" id="A0A7X2T1C3"/>
<organism evidence="2 3">
    <name type="scientific">Inconstantimicrobium porci</name>
    <dbReference type="NCBI Taxonomy" id="2652291"/>
    <lineage>
        <taxon>Bacteria</taxon>
        <taxon>Bacillati</taxon>
        <taxon>Bacillota</taxon>
        <taxon>Clostridia</taxon>
        <taxon>Eubacteriales</taxon>
        <taxon>Clostridiaceae</taxon>
        <taxon>Inconstantimicrobium</taxon>
    </lineage>
</organism>
<name>A0A7X2T1C3_9CLOT</name>
<feature type="transmembrane region" description="Helical" evidence="1">
    <location>
        <begin position="144"/>
        <end position="161"/>
    </location>
</feature>
<reference evidence="2 3" key="1">
    <citation type="submission" date="2019-08" db="EMBL/GenBank/DDBJ databases">
        <title>In-depth cultivation of the pig gut microbiome towards novel bacterial diversity and tailored functional studies.</title>
        <authorList>
            <person name="Wylensek D."/>
            <person name="Hitch T.C.A."/>
            <person name="Clavel T."/>
        </authorList>
    </citation>
    <scope>NUCLEOTIDE SEQUENCE [LARGE SCALE GENOMIC DNA]</scope>
    <source>
        <strain evidence="2 3">WCA-383-APC-5B</strain>
    </source>
</reference>
<dbReference type="RefSeq" id="WP_154531406.1">
    <property type="nucleotide sequence ID" value="NZ_VULX01000011.1"/>
</dbReference>
<keyword evidence="1" id="KW-0472">Membrane</keyword>
<protein>
    <submittedName>
        <fullName evidence="2">Uncharacterized protein</fullName>
    </submittedName>
</protein>
<dbReference type="EMBL" id="VULX01000011">
    <property type="protein sequence ID" value="MSR91516.1"/>
    <property type="molecule type" value="Genomic_DNA"/>
</dbReference>
<feature type="transmembrane region" description="Helical" evidence="1">
    <location>
        <begin position="6"/>
        <end position="30"/>
    </location>
</feature>
<sequence length="208" mass="23908">MNNIQQITFSLHLILTVLLFCCYIVIVVMEQDELEERAQGHALKYSNLLTLTSLVLYVLYKAMTGKIEFSPHVVLVIVNVLNLTYFLFRFLYMKGIELSFRMKNKKAADIICYISTGISVITTITSALKIKIFEIPGSLLRADTAVLIVNFIIISIMIGVYPKQKNVSRKEYKERKEMAEKYSKIFTIVYGIFIIGMVGYIIYRACTR</sequence>
<accession>A0A7X2T1C3</accession>
<keyword evidence="1" id="KW-1133">Transmembrane helix</keyword>
<evidence type="ECO:0000313" key="2">
    <source>
        <dbReference type="EMBL" id="MSR91516.1"/>
    </source>
</evidence>